<evidence type="ECO:0000256" key="3">
    <source>
        <dbReference type="ARBA" id="ARBA00023316"/>
    </source>
</evidence>
<dbReference type="InterPro" id="IPR003230">
    <property type="entry name" value="DltC"/>
</dbReference>
<keyword evidence="3" id="KW-0961">Cell wall biogenesis/degradation</keyword>
<dbReference type="AlphaFoldDB" id="A0A645J215"/>
<proteinExistence type="inferred from homology"/>
<accession>A0A645J215</accession>
<dbReference type="PROSITE" id="PS50075">
    <property type="entry name" value="CARRIER"/>
    <property type="match status" value="1"/>
</dbReference>
<dbReference type="EMBL" id="VSSQ01128336">
    <property type="protein sequence ID" value="MPN57152.1"/>
    <property type="molecule type" value="Genomic_DNA"/>
</dbReference>
<protein>
    <submittedName>
        <fullName evidence="5">D-alanyl carrier protein</fullName>
    </submittedName>
</protein>
<dbReference type="Gene3D" id="1.10.1200.10">
    <property type="entry name" value="ACP-like"/>
    <property type="match status" value="1"/>
</dbReference>
<evidence type="ECO:0000256" key="1">
    <source>
        <dbReference type="ARBA" id="ARBA00022490"/>
    </source>
</evidence>
<gene>
    <name evidence="5" type="primary">dltC_9</name>
    <name evidence="5" type="ORF">SDC9_204846</name>
</gene>
<organism evidence="5">
    <name type="scientific">bioreactor metagenome</name>
    <dbReference type="NCBI Taxonomy" id="1076179"/>
    <lineage>
        <taxon>unclassified sequences</taxon>
        <taxon>metagenomes</taxon>
        <taxon>ecological metagenomes</taxon>
    </lineage>
</organism>
<reference evidence="5" key="1">
    <citation type="submission" date="2019-08" db="EMBL/GenBank/DDBJ databases">
        <authorList>
            <person name="Kucharzyk K."/>
            <person name="Murdoch R.W."/>
            <person name="Higgins S."/>
            <person name="Loffler F."/>
        </authorList>
    </citation>
    <scope>NUCLEOTIDE SEQUENCE</scope>
</reference>
<comment type="caution">
    <text evidence="5">The sequence shown here is derived from an EMBL/GenBank/DDBJ whole genome shotgun (WGS) entry which is preliminary data.</text>
</comment>
<dbReference type="GO" id="GO:0036370">
    <property type="term" value="F:D-alanyl carrier activity"/>
    <property type="evidence" value="ECO:0007669"/>
    <property type="project" value="InterPro"/>
</dbReference>
<dbReference type="GO" id="GO:0071555">
    <property type="term" value="P:cell wall organization"/>
    <property type="evidence" value="ECO:0007669"/>
    <property type="project" value="UniProtKB-KW"/>
</dbReference>
<evidence type="ECO:0000256" key="2">
    <source>
        <dbReference type="ARBA" id="ARBA00022553"/>
    </source>
</evidence>
<dbReference type="InterPro" id="IPR036736">
    <property type="entry name" value="ACP-like_sf"/>
</dbReference>
<dbReference type="NCBIfam" id="NF003464">
    <property type="entry name" value="PRK05087.1"/>
    <property type="match status" value="1"/>
</dbReference>
<dbReference type="SUPFAM" id="SSF47336">
    <property type="entry name" value="ACP-like"/>
    <property type="match status" value="1"/>
</dbReference>
<evidence type="ECO:0000313" key="5">
    <source>
        <dbReference type="EMBL" id="MPN57152.1"/>
    </source>
</evidence>
<keyword evidence="1" id="KW-0963">Cytoplasm</keyword>
<dbReference type="HAMAP" id="MF_00565">
    <property type="entry name" value="DltC"/>
    <property type="match status" value="1"/>
</dbReference>
<dbReference type="Pfam" id="PF00550">
    <property type="entry name" value="PP-binding"/>
    <property type="match status" value="1"/>
</dbReference>
<sequence>MEDKVLDIFEEVTGTDEIREDLDLDLFEAGLLDSLGIIEVLLKIEEVFGIKLQPTDLERKDMATVNNLVSFLENLKVTV</sequence>
<evidence type="ECO:0000259" key="4">
    <source>
        <dbReference type="PROSITE" id="PS50075"/>
    </source>
</evidence>
<feature type="domain" description="Carrier" evidence="4">
    <location>
        <begin position="1"/>
        <end position="76"/>
    </location>
</feature>
<name>A0A645J215_9ZZZZ</name>
<dbReference type="InterPro" id="IPR009081">
    <property type="entry name" value="PP-bd_ACP"/>
</dbReference>
<dbReference type="NCBIfam" id="TIGR01688">
    <property type="entry name" value="dltC"/>
    <property type="match status" value="1"/>
</dbReference>
<keyword evidence="2" id="KW-0597">Phosphoprotein</keyword>